<evidence type="ECO:0000256" key="1">
    <source>
        <dbReference type="ARBA" id="ARBA00022722"/>
    </source>
</evidence>
<dbReference type="GO" id="GO:0004519">
    <property type="term" value="F:endonuclease activity"/>
    <property type="evidence" value="ECO:0007669"/>
    <property type="project" value="UniProtKB-KW"/>
</dbReference>
<protein>
    <recommendedName>
        <fullName evidence="6">Very short patch repair endonuclease</fullName>
        <ecNumber evidence="6">3.1.-.-</ecNumber>
    </recommendedName>
</protein>
<evidence type="ECO:0000313" key="8">
    <source>
        <dbReference type="Proteomes" id="UP000183461"/>
    </source>
</evidence>
<dbReference type="NCBIfam" id="TIGR00632">
    <property type="entry name" value="vsr"/>
    <property type="match status" value="1"/>
</dbReference>
<dbReference type="GO" id="GO:0006298">
    <property type="term" value="P:mismatch repair"/>
    <property type="evidence" value="ECO:0007669"/>
    <property type="project" value="UniProtKB-UniRule"/>
</dbReference>
<dbReference type="PIRSF" id="PIRSF018267">
    <property type="entry name" value="VSR_endonuc"/>
    <property type="match status" value="1"/>
</dbReference>
<dbReference type="EC" id="3.1.-.-" evidence="6"/>
<gene>
    <name evidence="7" type="ORF">SAMN02910280_1223</name>
</gene>
<dbReference type="Pfam" id="PF03852">
    <property type="entry name" value="Vsr"/>
    <property type="match status" value="1"/>
</dbReference>
<keyword evidence="4 6" id="KW-0378">Hydrolase</keyword>
<dbReference type="SUPFAM" id="SSF52980">
    <property type="entry name" value="Restriction endonuclease-like"/>
    <property type="match status" value="1"/>
</dbReference>
<evidence type="ECO:0000256" key="6">
    <source>
        <dbReference type="PIRNR" id="PIRNR018267"/>
    </source>
</evidence>
<evidence type="ECO:0000256" key="4">
    <source>
        <dbReference type="ARBA" id="ARBA00022801"/>
    </source>
</evidence>
<comment type="function">
    <text evidence="6">May nick specific sequences that contain T:G mispairs resulting from m5C-deamination.</text>
</comment>
<dbReference type="InterPro" id="IPR004603">
    <property type="entry name" value="DNA_mismatch_endonuc_vsr"/>
</dbReference>
<evidence type="ECO:0000256" key="3">
    <source>
        <dbReference type="ARBA" id="ARBA00022763"/>
    </source>
</evidence>
<keyword evidence="3 6" id="KW-0227">DNA damage</keyword>
<dbReference type="Gene3D" id="3.40.960.10">
    <property type="entry name" value="VSR Endonuclease"/>
    <property type="match status" value="1"/>
</dbReference>
<reference evidence="7 8" key="1">
    <citation type="submission" date="2016-11" db="EMBL/GenBank/DDBJ databases">
        <authorList>
            <person name="Jaros S."/>
            <person name="Januszkiewicz K."/>
            <person name="Wedrychowicz H."/>
        </authorList>
    </citation>
    <scope>NUCLEOTIDE SEQUENCE [LARGE SCALE GENOMIC DNA]</scope>
    <source>
        <strain evidence="7 8">YL228</strain>
    </source>
</reference>
<sequence>MDVHDKETRSYNMSCIKGKNTKPEEIVRKYLFSQGFRYRKNDKRLPGTPDIVLPKYKTVIFVNGCFWHGHEGCRYFVVPKTNTEFWVNKIETNKQRDIRKKNELQVLGWKVVVVWECQLKNIAINETLNELKKSIKNNGA</sequence>
<dbReference type="GO" id="GO:0016787">
    <property type="term" value="F:hydrolase activity"/>
    <property type="evidence" value="ECO:0007669"/>
    <property type="project" value="UniProtKB-KW"/>
</dbReference>
<evidence type="ECO:0000256" key="2">
    <source>
        <dbReference type="ARBA" id="ARBA00022759"/>
    </source>
</evidence>
<comment type="similarity">
    <text evidence="6">Belongs to the vsr family.</text>
</comment>
<dbReference type="EMBL" id="FPIP01000002">
    <property type="protein sequence ID" value="SFW22682.1"/>
    <property type="molecule type" value="Genomic_DNA"/>
</dbReference>
<dbReference type="InterPro" id="IPR011335">
    <property type="entry name" value="Restrct_endonuc-II-like"/>
</dbReference>
<evidence type="ECO:0000256" key="5">
    <source>
        <dbReference type="ARBA" id="ARBA00023204"/>
    </source>
</evidence>
<dbReference type="AlphaFoldDB" id="A0A1K1MHQ7"/>
<name>A0A1K1MHQ7_RUMFL</name>
<proteinExistence type="inferred from homology"/>
<dbReference type="Proteomes" id="UP000183461">
    <property type="component" value="Unassembled WGS sequence"/>
</dbReference>
<keyword evidence="5 6" id="KW-0234">DNA repair</keyword>
<keyword evidence="1 6" id="KW-0540">Nuclease</keyword>
<accession>A0A1K1MHQ7</accession>
<dbReference type="RefSeq" id="WP_072299584.1">
    <property type="nucleotide sequence ID" value="NZ_FPIP01000002.1"/>
</dbReference>
<dbReference type="CDD" id="cd00221">
    <property type="entry name" value="Vsr"/>
    <property type="match status" value="1"/>
</dbReference>
<keyword evidence="2 6" id="KW-0255">Endonuclease</keyword>
<organism evidence="7 8">
    <name type="scientific">Ruminococcus flavefaciens</name>
    <dbReference type="NCBI Taxonomy" id="1265"/>
    <lineage>
        <taxon>Bacteria</taxon>
        <taxon>Bacillati</taxon>
        <taxon>Bacillota</taxon>
        <taxon>Clostridia</taxon>
        <taxon>Eubacteriales</taxon>
        <taxon>Oscillospiraceae</taxon>
        <taxon>Ruminococcus</taxon>
    </lineage>
</organism>
<evidence type="ECO:0000313" key="7">
    <source>
        <dbReference type="EMBL" id="SFW22682.1"/>
    </source>
</evidence>